<feature type="domain" description="BHLH" evidence="3">
    <location>
        <begin position="282"/>
        <end position="355"/>
    </location>
</feature>
<dbReference type="SUPFAM" id="SSF47459">
    <property type="entry name" value="HLH, helix-loop-helix DNA-binding domain"/>
    <property type="match status" value="1"/>
</dbReference>
<sequence>MKPATAVTRQQADSFSLKPMAVDPYSVVDDLTSNGSSQRESLSPSAGDVRVVQEVGMDGTEHPFLDGRDWPATSSHSIHFDKTLSAQSVQNGMDADYGWDSFLQWTPGHGQPSGELATTSNAPSLYDRTVGSIDEQPTHKLGAVGAAMSTPGSSNTPLAFGQAMSVAPGFDFTSPPSMISPLDKQNFTFNGHNTASSQSLNDPSRPLVTSAFSHGGQVATTMPMHAPPSNGSLQQSPSSNNARAGSSDSPPSSSEPDHRTRNMKKRKPDDDDEPSGEKGGPPKKTAHNMIEKRYRTNLNDKIAALRDSVPSLRVMSRANAADDDEEEVDLEGLAPAHKLNKATVLSKATEYIRHLEKRNKKLQDELSALKKQLESYEKMSMTSFAYSGNVATPEGASYEQNPFEQVSSRVSGPNPVRGMIPIPQELRQMRESTVHGQPYVTSSASYPVFSSAGQQQQAPGRPVVNGRGSNFVNKMMVGSLAGLMLFEGFVEREKSGEEPEGRGLFALPVSLLSSIGSHVWPQAFPLGASASDAIALLKACLIFGAVVYVLLPLLAFETRPKKKPEAVSLNQVPAIASPIDVRRKAWLTAIQTVWVPQHQFVLEAAALLLKTLKLSTRKLIGWQGYALIWNVTKEQEAARVKAWDIALDAQLTGGDAEISMSRLVLTLLASGTLPDTPARLMLKALHIRVLLWEVAKAGYGTWFMFDELSLKLARRYWNQARLENKMIKNNMKQRQEDDQNDRQELPAHLEALLSLECDTVLVKPVVQRAYNLAWNRPSSENTQSDVSTDSVVNDFAISSPLDALAAWFSSLLTNFALEQSLLKQTRSVLESVDAATAIAPPMSAVHVRALAAKAVLAKKDRLHLVDAAYKALPKPASVATLSDSKSSLNSQPPLLIVPNTPASSDVPEALGLAKCLGLVEAKVGDSKEIAGLSDRAVSALLMYRPTETSFSILSFAAAYQVLDHFSADPELRLKTRPALERMANAMRVWIGKESGKPAVAALSLKTRTIVVDRCIQASKMLSGVCTNDDNSEEESDAGYGSLEEGKEKS</sequence>
<dbReference type="InterPro" id="IPR019006">
    <property type="entry name" value="Sre1_C"/>
</dbReference>
<protein>
    <recommendedName>
        <fullName evidence="3">BHLH domain-containing protein</fullName>
    </recommendedName>
</protein>
<evidence type="ECO:0000313" key="5">
    <source>
        <dbReference type="Proteomes" id="UP000053259"/>
    </source>
</evidence>
<dbReference type="GO" id="GO:0046983">
    <property type="term" value="F:protein dimerization activity"/>
    <property type="evidence" value="ECO:0007669"/>
    <property type="project" value="InterPro"/>
</dbReference>
<reference evidence="4 5" key="1">
    <citation type="submission" date="2015-01" db="EMBL/GenBank/DDBJ databases">
        <title>The Genome Sequence of Ochroconis gallopava CBS43764.</title>
        <authorList>
            <consortium name="The Broad Institute Genomics Platform"/>
            <person name="Cuomo C."/>
            <person name="de Hoog S."/>
            <person name="Gorbushina A."/>
            <person name="Stielow B."/>
            <person name="Teixiera M."/>
            <person name="Abouelleil A."/>
            <person name="Chapman S.B."/>
            <person name="Priest M."/>
            <person name="Young S.K."/>
            <person name="Wortman J."/>
            <person name="Nusbaum C."/>
            <person name="Birren B."/>
        </authorList>
    </citation>
    <scope>NUCLEOTIDE SEQUENCE [LARGE SCALE GENOMIC DNA]</scope>
    <source>
        <strain evidence="4 5">CBS 43764</strain>
    </source>
</reference>
<feature type="compositionally biased region" description="Polar residues" evidence="2">
    <location>
        <begin position="229"/>
        <end position="244"/>
    </location>
</feature>
<dbReference type="Pfam" id="PF00010">
    <property type="entry name" value="HLH"/>
    <property type="match status" value="1"/>
</dbReference>
<feature type="compositionally biased region" description="Polar residues" evidence="2">
    <location>
        <begin position="183"/>
        <end position="202"/>
    </location>
</feature>
<dbReference type="GeneID" id="27313292"/>
<dbReference type="AlphaFoldDB" id="A0A0D2AWN9"/>
<evidence type="ECO:0000256" key="2">
    <source>
        <dbReference type="SAM" id="MobiDB-lite"/>
    </source>
</evidence>
<dbReference type="SMART" id="SM00353">
    <property type="entry name" value="HLH"/>
    <property type="match status" value="1"/>
</dbReference>
<dbReference type="RefSeq" id="XP_016213428.1">
    <property type="nucleotide sequence ID" value="XM_016358809.1"/>
</dbReference>
<evidence type="ECO:0000313" key="4">
    <source>
        <dbReference type="EMBL" id="KIW03559.1"/>
    </source>
</evidence>
<dbReference type="PANTHER" id="PTHR47336">
    <property type="entry name" value="TRANSCRIPTION FACTOR HMS1-RELATED"/>
    <property type="match status" value="1"/>
</dbReference>
<dbReference type="Pfam" id="PF09427">
    <property type="entry name" value="DUF2014"/>
    <property type="match status" value="1"/>
</dbReference>
<dbReference type="PROSITE" id="PS50888">
    <property type="entry name" value="BHLH"/>
    <property type="match status" value="1"/>
</dbReference>
<keyword evidence="1" id="KW-0175">Coiled coil</keyword>
<dbReference type="STRING" id="253628.A0A0D2AWN9"/>
<dbReference type="InterPro" id="IPR036638">
    <property type="entry name" value="HLH_DNA-bd_sf"/>
</dbReference>
<proteinExistence type="predicted"/>
<dbReference type="Gene3D" id="4.10.280.10">
    <property type="entry name" value="Helix-loop-helix DNA-binding domain"/>
    <property type="match status" value="1"/>
</dbReference>
<dbReference type="CDD" id="cd11399">
    <property type="entry name" value="bHLHzip_scHMS1_like"/>
    <property type="match status" value="1"/>
</dbReference>
<evidence type="ECO:0000259" key="3">
    <source>
        <dbReference type="PROSITE" id="PS50888"/>
    </source>
</evidence>
<dbReference type="GO" id="GO:0045944">
    <property type="term" value="P:positive regulation of transcription by RNA polymerase II"/>
    <property type="evidence" value="ECO:0007669"/>
    <property type="project" value="InterPro"/>
</dbReference>
<feature type="coiled-coil region" evidence="1">
    <location>
        <begin position="345"/>
        <end position="379"/>
    </location>
</feature>
<dbReference type="PANTHER" id="PTHR47336:SF2">
    <property type="entry name" value="TRANSCRIPTION FACTOR HMS1-RELATED"/>
    <property type="match status" value="1"/>
</dbReference>
<dbReference type="OrthoDB" id="2133190at2759"/>
<dbReference type="VEuPathDB" id="FungiDB:PV09_05319"/>
<gene>
    <name evidence="4" type="ORF">PV09_05319</name>
</gene>
<evidence type="ECO:0000256" key="1">
    <source>
        <dbReference type="SAM" id="Coils"/>
    </source>
</evidence>
<feature type="region of interest" description="Disordered" evidence="2">
    <location>
        <begin position="28"/>
        <end position="47"/>
    </location>
</feature>
<feature type="region of interest" description="Disordered" evidence="2">
    <location>
        <begin position="1024"/>
        <end position="1049"/>
    </location>
</feature>
<dbReference type="InterPro" id="IPR011598">
    <property type="entry name" value="bHLH_dom"/>
</dbReference>
<dbReference type="EMBL" id="KN847544">
    <property type="protein sequence ID" value="KIW03559.1"/>
    <property type="molecule type" value="Genomic_DNA"/>
</dbReference>
<dbReference type="InterPro" id="IPR052099">
    <property type="entry name" value="Regulatory_TF_Diverse"/>
</dbReference>
<dbReference type="GO" id="GO:0032933">
    <property type="term" value="P:SREBP signaling pathway"/>
    <property type="evidence" value="ECO:0007669"/>
    <property type="project" value="InterPro"/>
</dbReference>
<dbReference type="Proteomes" id="UP000053259">
    <property type="component" value="Unassembled WGS sequence"/>
</dbReference>
<name>A0A0D2AWN9_9PEZI</name>
<keyword evidence="5" id="KW-1185">Reference proteome</keyword>
<feature type="region of interest" description="Disordered" evidence="2">
    <location>
        <begin position="183"/>
        <end position="288"/>
    </location>
</feature>
<accession>A0A0D2AWN9</accession>
<dbReference type="InParanoid" id="A0A0D2AWN9"/>
<organism evidence="4 5">
    <name type="scientific">Verruconis gallopava</name>
    <dbReference type="NCBI Taxonomy" id="253628"/>
    <lineage>
        <taxon>Eukaryota</taxon>
        <taxon>Fungi</taxon>
        <taxon>Dikarya</taxon>
        <taxon>Ascomycota</taxon>
        <taxon>Pezizomycotina</taxon>
        <taxon>Dothideomycetes</taxon>
        <taxon>Pleosporomycetidae</taxon>
        <taxon>Venturiales</taxon>
        <taxon>Sympoventuriaceae</taxon>
        <taxon>Verruconis</taxon>
    </lineage>
</organism>
<feature type="compositionally biased region" description="Polar residues" evidence="2">
    <location>
        <begin position="31"/>
        <end position="44"/>
    </location>
</feature>